<keyword evidence="3" id="KW-1185">Reference proteome</keyword>
<gene>
    <name evidence="2" type="ORF">SAMN05421771_3056</name>
</gene>
<dbReference type="EMBL" id="FOZL01000001">
    <property type="protein sequence ID" value="SFS17117.1"/>
    <property type="molecule type" value="Genomic_DNA"/>
</dbReference>
<dbReference type="RefSeq" id="WP_089840242.1">
    <property type="nucleotide sequence ID" value="NZ_FOZL01000001.1"/>
</dbReference>
<evidence type="ECO:0000313" key="2">
    <source>
        <dbReference type="EMBL" id="SFS17117.1"/>
    </source>
</evidence>
<dbReference type="Proteomes" id="UP000199024">
    <property type="component" value="Unassembled WGS sequence"/>
</dbReference>
<keyword evidence="1" id="KW-0732">Signal</keyword>
<dbReference type="OrthoDB" id="9979548at2"/>
<feature type="chain" id="PRO_5011796956" evidence="1">
    <location>
        <begin position="22"/>
        <end position="98"/>
    </location>
</feature>
<name>A0A1I6MND7_9BACT</name>
<organism evidence="2 3">
    <name type="scientific">Granulicella pectinivorans</name>
    <dbReference type="NCBI Taxonomy" id="474950"/>
    <lineage>
        <taxon>Bacteria</taxon>
        <taxon>Pseudomonadati</taxon>
        <taxon>Acidobacteriota</taxon>
        <taxon>Terriglobia</taxon>
        <taxon>Terriglobales</taxon>
        <taxon>Acidobacteriaceae</taxon>
        <taxon>Granulicella</taxon>
    </lineage>
</organism>
<evidence type="ECO:0000256" key="1">
    <source>
        <dbReference type="SAM" id="SignalP"/>
    </source>
</evidence>
<reference evidence="2 3" key="1">
    <citation type="submission" date="2016-10" db="EMBL/GenBank/DDBJ databases">
        <authorList>
            <person name="de Groot N.N."/>
        </authorList>
    </citation>
    <scope>NUCLEOTIDE SEQUENCE [LARGE SCALE GENOMIC DNA]</scope>
    <source>
        <strain evidence="2 3">DSM 21001</strain>
    </source>
</reference>
<feature type="signal peptide" evidence="1">
    <location>
        <begin position="1"/>
        <end position="21"/>
    </location>
</feature>
<dbReference type="STRING" id="474950.SAMN05421771_3056"/>
<sequence length="98" mass="10615">MKAMQTAALIAAMTLMTSAWAQSAAPVLPTPPPPAVTDKPPMSDKQKQLLEETNALLKMAAELKVSVDRSTKDQLSLDVVRKAEAVEKMARELKAKLK</sequence>
<dbReference type="AlphaFoldDB" id="A0A1I6MND7"/>
<proteinExistence type="predicted"/>
<accession>A0A1I6MND7</accession>
<evidence type="ECO:0000313" key="3">
    <source>
        <dbReference type="Proteomes" id="UP000199024"/>
    </source>
</evidence>
<protein>
    <submittedName>
        <fullName evidence="2">Uncharacterized protein</fullName>
    </submittedName>
</protein>